<dbReference type="GO" id="GO:0034703">
    <property type="term" value="C:cation channel complex"/>
    <property type="evidence" value="ECO:0007669"/>
    <property type="project" value="UniProtKB-ARBA"/>
</dbReference>
<keyword evidence="3" id="KW-0716">Sensory transduction</keyword>
<feature type="compositionally biased region" description="Low complexity" evidence="13">
    <location>
        <begin position="1042"/>
        <end position="1058"/>
    </location>
</feature>
<feature type="repeat" description="ANK" evidence="12">
    <location>
        <begin position="379"/>
        <end position="413"/>
    </location>
</feature>
<feature type="repeat" description="ANK" evidence="12">
    <location>
        <begin position="414"/>
        <end position="446"/>
    </location>
</feature>
<dbReference type="Pfam" id="PF00520">
    <property type="entry name" value="Ion_trans"/>
    <property type="match status" value="1"/>
</dbReference>
<dbReference type="PRINTS" id="PR01415">
    <property type="entry name" value="ANKYRIN"/>
</dbReference>
<feature type="repeat" description="ANK" evidence="12">
    <location>
        <begin position="212"/>
        <end position="244"/>
    </location>
</feature>
<organism evidence="16">
    <name type="scientific">Amphibalanus improvisus</name>
    <name type="common">Bay barnacle</name>
    <name type="synonym">Balanus improvisus</name>
    <dbReference type="NCBI Taxonomy" id="1220549"/>
    <lineage>
        <taxon>Eukaryota</taxon>
        <taxon>Metazoa</taxon>
        <taxon>Ecdysozoa</taxon>
        <taxon>Arthropoda</taxon>
        <taxon>Crustacea</taxon>
        <taxon>Multicrustacea</taxon>
        <taxon>Cirripedia</taxon>
        <taxon>Thoracica</taxon>
        <taxon>Thoracicalcarea</taxon>
        <taxon>Balanomorpha</taxon>
        <taxon>Balanoidea</taxon>
        <taxon>Balanidae</taxon>
        <taxon>Amphibalaninae</taxon>
        <taxon>Amphibalanus</taxon>
    </lineage>
</organism>
<evidence type="ECO:0000259" key="15">
    <source>
        <dbReference type="Pfam" id="PF00520"/>
    </source>
</evidence>
<feature type="transmembrane region" description="Helical" evidence="14">
    <location>
        <begin position="677"/>
        <end position="697"/>
    </location>
</feature>
<evidence type="ECO:0000256" key="13">
    <source>
        <dbReference type="SAM" id="MobiDB-lite"/>
    </source>
</evidence>
<dbReference type="PANTHER" id="PTHR47143">
    <property type="entry name" value="TRANSIENT RECEPTOR POTENTIAL CATION CHANNEL PROTEIN PAINLESS"/>
    <property type="match status" value="1"/>
</dbReference>
<keyword evidence="2" id="KW-0813">Transport</keyword>
<sequence>MPMSLRLPRRSADSDHVVTPRSLEEGDRLPLGHTRHNATFRLRRLLRNTEQRDEKEAEQESSAASAGTADFELQELQDLLQEQPSSGSRRQDRFRSLWRTQDLENSLKQMLRVAGCSLRILEAVKEEDNERMLALCTGDELSLVEEEAALLSGCLFGRPKLVKKLLKKGVSVSAADTDGRTALHMAAFSGNAETVRCLVKHGANVSAWDAAQSTTPLICAAAVSSPEIVSFLIASGADVNAGLDPSDETALHYAVRANSYACAELLLRAGAQTSGATERSETPLHVAADYGFDKCLSLLLQHGAQVDAVCGTACKTPLHLAAEDGCVGCVRLLRDHGARLNMTTSRGQTALHLAAKSQSAELVELLLTWGAEINARDSDERTPLHCCIGKQCRSLDVIKTLLNHGALVNEGDTAGYTPLHVAAINQFSSCVELLMDHGADVTLRNKGGVSCLQLIKHRTPSVLANLPDRFSRAILFYERDGLLNNKFAELKINFKPLMSQAKGECHFLKALIDIDQKHLLKHPLCESFLHMKWMKVRKFLFANVMYYLLFCILLSVYVLGTCQDDCYNIGRGIEMKLCSINSTREADPRRIRLEFRQCVRKDHNLTLSCDALRTGTVSFPDACKCINSSFQQLSVDSPSFFTSLWYVLLLFNLTLAAKEVFQLAQDPQQYFRNPENLAEWALMLFLILVGTPCLGYIDTWQKHLGALSVLICWFELMMLVGRLPRLGLYIHMFSKVLKDFFQFLLAYASLIVGFSVSFAVLFPHYPPVGDPLRSFLKVLVMMTGELEFGELFYPDDKDGSILNPTASLVFTTFLFVMTIILMNLLVGLAVSDIQGLQRTAKLGRLVRLTEQMSHIEFTLFSKVMTRLLPEKVFKCIADMALVSPSSYRYTLVLRPNDPNDTRLTRDIMNSACRVAKRHADRETHNMSRMQRQVSALSYDFDLLQSAETEARVDEQTDGDAARNAAVRDIRLQTLEAKIEVAQSALGALLVEVRAIAQGLNRLSESHGLPAVRVPRAPALRASRSLDADHRAARHGAPPNGDAAAHAPTTASTSLDEHG</sequence>
<keyword evidence="6 14" id="KW-1133">Transmembrane helix</keyword>
<dbReference type="InterPro" id="IPR005821">
    <property type="entry name" value="Ion_trans_dom"/>
</dbReference>
<accession>A0A4P8EUL6</accession>
<reference evidence="16" key="1">
    <citation type="journal article" date="2019" name="PLoS ONE">
        <title>Sensory receptor repertoire in cyprid antennules of the barnacle Balanus improvisus.</title>
        <authorList>
            <person name="Abramova A."/>
            <person name="Alm Rosenblad M."/>
            <person name="Blomberg A."/>
            <person name="Larsson T.A."/>
        </authorList>
    </citation>
    <scope>NUCLEOTIDE SEQUENCE</scope>
</reference>
<evidence type="ECO:0000256" key="2">
    <source>
        <dbReference type="ARBA" id="ARBA00022448"/>
    </source>
</evidence>
<evidence type="ECO:0000256" key="6">
    <source>
        <dbReference type="ARBA" id="ARBA00022989"/>
    </source>
</evidence>
<evidence type="ECO:0000256" key="10">
    <source>
        <dbReference type="ARBA" id="ARBA00023180"/>
    </source>
</evidence>
<evidence type="ECO:0000256" key="4">
    <source>
        <dbReference type="ARBA" id="ARBA00022692"/>
    </source>
</evidence>
<keyword evidence="9 14" id="KW-0472">Membrane</keyword>
<keyword evidence="11" id="KW-0407">Ion channel</keyword>
<dbReference type="AlphaFoldDB" id="A0A4P8EUL6"/>
<evidence type="ECO:0000256" key="8">
    <source>
        <dbReference type="ARBA" id="ARBA00023065"/>
    </source>
</evidence>
<keyword evidence="16" id="KW-0675">Receptor</keyword>
<evidence type="ECO:0000256" key="7">
    <source>
        <dbReference type="ARBA" id="ARBA00023043"/>
    </source>
</evidence>
<dbReference type="InterPro" id="IPR036770">
    <property type="entry name" value="Ankyrin_rpt-contain_sf"/>
</dbReference>
<comment type="subcellular location">
    <subcellularLocation>
        <location evidence="1">Membrane</location>
        <topology evidence="1">Multi-pass membrane protein</topology>
    </subcellularLocation>
</comment>
<dbReference type="SUPFAM" id="SSF48403">
    <property type="entry name" value="Ankyrin repeat"/>
    <property type="match status" value="1"/>
</dbReference>
<evidence type="ECO:0000256" key="1">
    <source>
        <dbReference type="ARBA" id="ARBA00004141"/>
    </source>
</evidence>
<dbReference type="Gene3D" id="1.10.287.70">
    <property type="match status" value="1"/>
</dbReference>
<feature type="repeat" description="ANK" evidence="12">
    <location>
        <begin position="279"/>
        <end position="311"/>
    </location>
</feature>
<keyword evidence="4 14" id="KW-0812">Transmembrane</keyword>
<feature type="repeat" description="ANK" evidence="12">
    <location>
        <begin position="313"/>
        <end position="345"/>
    </location>
</feature>
<feature type="region of interest" description="Disordered" evidence="13">
    <location>
        <begin position="1"/>
        <end position="34"/>
    </location>
</feature>
<dbReference type="EMBL" id="MK093194">
    <property type="protein sequence ID" value="QCO69750.1"/>
    <property type="molecule type" value="mRNA"/>
</dbReference>
<dbReference type="GO" id="GO:0005216">
    <property type="term" value="F:monoatomic ion channel activity"/>
    <property type="evidence" value="ECO:0007669"/>
    <property type="project" value="InterPro"/>
</dbReference>
<feature type="transmembrane region" description="Helical" evidence="14">
    <location>
        <begin position="703"/>
        <end position="723"/>
    </location>
</feature>
<keyword evidence="10" id="KW-0325">Glycoprotein</keyword>
<evidence type="ECO:0000256" key="3">
    <source>
        <dbReference type="ARBA" id="ARBA00022606"/>
    </source>
</evidence>
<dbReference type="PROSITE" id="PS50088">
    <property type="entry name" value="ANK_REPEAT"/>
    <property type="match status" value="8"/>
</dbReference>
<dbReference type="SMART" id="SM00248">
    <property type="entry name" value="ANK"/>
    <property type="match status" value="9"/>
</dbReference>
<feature type="compositionally biased region" description="Basic and acidic residues" evidence="13">
    <location>
        <begin position="10"/>
        <end position="30"/>
    </location>
</feature>
<protein>
    <submittedName>
        <fullName evidence="16">Transient receptor potential channel pyrexia</fullName>
    </submittedName>
</protein>
<evidence type="ECO:0000256" key="14">
    <source>
        <dbReference type="SAM" id="Phobius"/>
    </source>
</evidence>
<keyword evidence="7 12" id="KW-0040">ANK repeat</keyword>
<dbReference type="Pfam" id="PF00023">
    <property type="entry name" value="Ank"/>
    <property type="match status" value="2"/>
</dbReference>
<keyword evidence="8" id="KW-0406">Ion transport</keyword>
<evidence type="ECO:0000256" key="11">
    <source>
        <dbReference type="ARBA" id="ARBA00023303"/>
    </source>
</evidence>
<dbReference type="InterPro" id="IPR052076">
    <property type="entry name" value="TRP_cation_channel"/>
</dbReference>
<keyword evidence="5" id="KW-0677">Repeat</keyword>
<proteinExistence type="evidence at transcript level"/>
<dbReference type="Gene3D" id="1.25.40.20">
    <property type="entry name" value="Ankyrin repeat-containing domain"/>
    <property type="match status" value="3"/>
</dbReference>
<feature type="domain" description="Ion transport" evidence="15">
    <location>
        <begin position="642"/>
        <end position="840"/>
    </location>
</feature>
<feature type="region of interest" description="Disordered" evidence="13">
    <location>
        <begin position="1025"/>
        <end position="1058"/>
    </location>
</feature>
<feature type="transmembrane region" description="Helical" evidence="14">
    <location>
        <begin position="539"/>
        <end position="559"/>
    </location>
</feature>
<evidence type="ECO:0000313" key="16">
    <source>
        <dbReference type="EMBL" id="QCO69750.1"/>
    </source>
</evidence>
<dbReference type="InterPro" id="IPR002110">
    <property type="entry name" value="Ankyrin_rpt"/>
</dbReference>
<feature type="transmembrane region" description="Helical" evidence="14">
    <location>
        <begin position="808"/>
        <end position="831"/>
    </location>
</feature>
<evidence type="ECO:0000256" key="5">
    <source>
        <dbReference type="ARBA" id="ARBA00022737"/>
    </source>
</evidence>
<dbReference type="Pfam" id="PF12796">
    <property type="entry name" value="Ank_2"/>
    <property type="match status" value="3"/>
</dbReference>
<feature type="repeat" description="ANK" evidence="12">
    <location>
        <begin position="178"/>
        <end position="210"/>
    </location>
</feature>
<evidence type="ECO:0000256" key="9">
    <source>
        <dbReference type="ARBA" id="ARBA00023136"/>
    </source>
</evidence>
<dbReference type="PROSITE" id="PS50297">
    <property type="entry name" value="ANK_REP_REGION"/>
    <property type="match status" value="7"/>
</dbReference>
<feature type="repeat" description="ANK" evidence="12">
    <location>
        <begin position="246"/>
        <end position="278"/>
    </location>
</feature>
<feature type="repeat" description="ANK" evidence="12">
    <location>
        <begin position="346"/>
        <end position="378"/>
    </location>
</feature>
<name>A0A4P8EUL6_AMPIM</name>
<dbReference type="PANTHER" id="PTHR47143:SF1">
    <property type="entry name" value="ION_TRANS DOMAIN-CONTAINING PROTEIN"/>
    <property type="match status" value="1"/>
</dbReference>
<evidence type="ECO:0000256" key="12">
    <source>
        <dbReference type="PROSITE-ProRule" id="PRU00023"/>
    </source>
</evidence>
<feature type="transmembrane region" description="Helical" evidence="14">
    <location>
        <begin position="744"/>
        <end position="765"/>
    </location>
</feature>